<evidence type="ECO:0000256" key="1">
    <source>
        <dbReference type="SAM" id="Phobius"/>
    </source>
</evidence>
<sequence length="179" mass="20190">MKRNILIYGIVLGILLCISLLIILNMMYHNPDFKGDHVTGYASMVVIFSLIFFGIRNYRNRQLNGFISFGKAFKTGVLIALAGSTIYVIFWLFYYYLVVPDFLDVYIPMALKNCENDPAKLEATTKQMQTLRNMYKNPLLIALITYMEVLPVGLVVALVSSLILKKKSPTSQFTPTAGA</sequence>
<dbReference type="RefSeq" id="WP_039137996.1">
    <property type="nucleotide sequence ID" value="NZ_JSVC01000006.1"/>
</dbReference>
<keyword evidence="1" id="KW-0472">Membrane</keyword>
<keyword evidence="1" id="KW-1133">Transmembrane helix</keyword>
<protein>
    <recommendedName>
        <fullName evidence="4">DUF4199 domain-containing protein</fullName>
    </recommendedName>
</protein>
<name>A0A0C1IY29_9BACT</name>
<feature type="transmembrane region" description="Helical" evidence="1">
    <location>
        <begin position="139"/>
        <end position="164"/>
    </location>
</feature>
<comment type="caution">
    <text evidence="2">The sequence shown here is derived from an EMBL/GenBank/DDBJ whole genome shotgun (WGS) entry which is preliminary data.</text>
</comment>
<dbReference type="AlphaFoldDB" id="A0A0C1IY29"/>
<dbReference type="Proteomes" id="UP000031408">
    <property type="component" value="Unassembled WGS sequence"/>
</dbReference>
<feature type="transmembrane region" description="Helical" evidence="1">
    <location>
        <begin position="38"/>
        <end position="55"/>
    </location>
</feature>
<evidence type="ECO:0000313" key="2">
    <source>
        <dbReference type="EMBL" id="KIC95409.1"/>
    </source>
</evidence>
<dbReference type="InterPro" id="IPR025250">
    <property type="entry name" value="DUF4199"/>
</dbReference>
<proteinExistence type="predicted"/>
<evidence type="ECO:0008006" key="4">
    <source>
        <dbReference type="Google" id="ProtNLM"/>
    </source>
</evidence>
<dbReference type="OrthoDB" id="6384283at2"/>
<dbReference type="Pfam" id="PF13858">
    <property type="entry name" value="DUF4199"/>
    <property type="match status" value="1"/>
</dbReference>
<dbReference type="EMBL" id="JSVC01000006">
    <property type="protein sequence ID" value="KIC95409.1"/>
    <property type="molecule type" value="Genomic_DNA"/>
</dbReference>
<keyword evidence="3" id="KW-1185">Reference proteome</keyword>
<dbReference type="STRING" id="1349421.OI18_05815"/>
<feature type="transmembrane region" description="Helical" evidence="1">
    <location>
        <begin position="5"/>
        <end position="26"/>
    </location>
</feature>
<feature type="transmembrane region" description="Helical" evidence="1">
    <location>
        <begin position="76"/>
        <end position="97"/>
    </location>
</feature>
<keyword evidence="1" id="KW-0812">Transmembrane</keyword>
<evidence type="ECO:0000313" key="3">
    <source>
        <dbReference type="Proteomes" id="UP000031408"/>
    </source>
</evidence>
<reference evidence="2 3" key="1">
    <citation type="submission" date="2014-11" db="EMBL/GenBank/DDBJ databases">
        <title>Genome sequence of Flavihumibacter solisilvae 3-3.</title>
        <authorList>
            <person name="Zhou G."/>
            <person name="Li M."/>
            <person name="Wang G."/>
        </authorList>
    </citation>
    <scope>NUCLEOTIDE SEQUENCE [LARGE SCALE GENOMIC DNA]</scope>
    <source>
        <strain evidence="2 3">3-3</strain>
    </source>
</reference>
<gene>
    <name evidence="2" type="ORF">OI18_05815</name>
</gene>
<accession>A0A0C1IY29</accession>
<organism evidence="2 3">
    <name type="scientific">Flavihumibacter solisilvae</name>
    <dbReference type="NCBI Taxonomy" id="1349421"/>
    <lineage>
        <taxon>Bacteria</taxon>
        <taxon>Pseudomonadati</taxon>
        <taxon>Bacteroidota</taxon>
        <taxon>Chitinophagia</taxon>
        <taxon>Chitinophagales</taxon>
        <taxon>Chitinophagaceae</taxon>
        <taxon>Flavihumibacter</taxon>
    </lineage>
</organism>